<reference evidence="1 2" key="1">
    <citation type="journal article" date="2012" name="J. Bacteriol.">
        <title>Genome sequence of Mycobacterium hassiacum DSM 44199, a rare source of heat-stable mycobacterial proteins.</title>
        <authorList>
            <person name="Tiago I."/>
            <person name="Maranha A."/>
            <person name="Mendes V."/>
            <person name="Alarico S."/>
            <person name="Moynihan P.J."/>
            <person name="Clarke A.J."/>
            <person name="Macedo-Ribeiro S."/>
            <person name="Pereira P.J."/>
            <person name="Empadinhas N."/>
        </authorList>
    </citation>
    <scope>NUCLEOTIDE SEQUENCE [LARGE SCALE GENOMIC DNA]</scope>
    <source>
        <strain evidence="2">DSM 44199 / CIP 105218 / JCM 12690 / 3849</strain>
    </source>
</reference>
<evidence type="ECO:0000313" key="1">
    <source>
        <dbReference type="EMBL" id="EKF22979.1"/>
    </source>
</evidence>
<name>K5BJE6_MYCHD</name>
<dbReference type="PATRIC" id="fig|1122247.3.peg.2859"/>
<dbReference type="AlphaFoldDB" id="K5BJE6"/>
<sequence>MTVIQDSSYNEVETRLQRDLIVVAMSIEMLQAPADVRKAWTHDDGGPTFEFMQMANREYRRRGGTDGGHIGAIANALLKNLAILEEGLSG</sequence>
<dbReference type="RefSeq" id="WP_005628890.1">
    <property type="nucleotide sequence ID" value="NZ_AMRA01000085.1"/>
</dbReference>
<dbReference type="STRING" id="1122247.GCA_000379865_01624"/>
<dbReference type="EMBL" id="AMRA01000085">
    <property type="protein sequence ID" value="EKF22979.1"/>
    <property type="molecule type" value="Genomic_DNA"/>
</dbReference>
<keyword evidence="2" id="KW-1185">Reference proteome</keyword>
<protein>
    <submittedName>
        <fullName evidence="1">Uncharacterized protein</fullName>
    </submittedName>
</protein>
<proteinExistence type="predicted"/>
<gene>
    <name evidence="1" type="ORF">C731_2982</name>
</gene>
<dbReference type="Proteomes" id="UP000006265">
    <property type="component" value="Unassembled WGS sequence"/>
</dbReference>
<comment type="caution">
    <text evidence="1">The sequence shown here is derived from an EMBL/GenBank/DDBJ whole genome shotgun (WGS) entry which is preliminary data.</text>
</comment>
<evidence type="ECO:0000313" key="2">
    <source>
        <dbReference type="Proteomes" id="UP000006265"/>
    </source>
</evidence>
<accession>K5BJE6</accession>
<organism evidence="1 2">
    <name type="scientific">Mycolicibacterium hassiacum (strain DSM 44199 / CIP 105218 / JCM 12690 / 3849)</name>
    <name type="common">Mycobacterium hassiacum</name>
    <dbReference type="NCBI Taxonomy" id="1122247"/>
    <lineage>
        <taxon>Bacteria</taxon>
        <taxon>Bacillati</taxon>
        <taxon>Actinomycetota</taxon>
        <taxon>Actinomycetes</taxon>
        <taxon>Mycobacteriales</taxon>
        <taxon>Mycobacteriaceae</taxon>
        <taxon>Mycolicibacterium</taxon>
    </lineage>
</organism>